<dbReference type="AlphaFoldDB" id="A0AAD0PD71"/>
<organism evidence="1 2">
    <name type="scientific">Ligilactobacillus murinus</name>
    <dbReference type="NCBI Taxonomy" id="1622"/>
    <lineage>
        <taxon>Bacteria</taxon>
        <taxon>Bacillati</taxon>
        <taxon>Bacillota</taxon>
        <taxon>Bacilli</taxon>
        <taxon>Lactobacillales</taxon>
        <taxon>Lactobacillaceae</taxon>
        <taxon>Ligilactobacillus</taxon>
    </lineage>
</organism>
<evidence type="ECO:0000313" key="1">
    <source>
        <dbReference type="EMBL" id="AWZ39337.1"/>
    </source>
</evidence>
<gene>
    <name evidence="1" type="ORF">CPS94_10615</name>
</gene>
<proteinExistence type="predicted"/>
<protein>
    <submittedName>
        <fullName evidence="1">Uncharacterized protein</fullName>
    </submittedName>
</protein>
<dbReference type="REBASE" id="257882">
    <property type="entry name" value="Lmu147ORF10605P"/>
</dbReference>
<dbReference type="KEGG" id="lmur:CPS94_10615"/>
<dbReference type="EMBL" id="CP023565">
    <property type="protein sequence ID" value="AWZ39337.1"/>
    <property type="molecule type" value="Genomic_DNA"/>
</dbReference>
<dbReference type="Pfam" id="PF09566">
    <property type="entry name" value="RE_SacI"/>
    <property type="match status" value="1"/>
</dbReference>
<sequence>MGALGASNEPYLNKPARFPALSKENAVRAGQDKQKLDLLVDVLGGISKEQAIVMLKKSLQILIEVGEKNNDKYKIDSTNDSSLLKTKNMLSDLLSEKHGGETLAILIGTLLKIYSNSHELGYKVEVHKVNQSGASSKEIGDIDVYDGSVLVFSVEAKDKPFTLQDVEHSLKKSLSAGLDKSIFVYGNSINISEDLHSSVKGLAEKHDNLLAFSSFNEFSTFMLLLSNKSSVLDLPRILLETAKESLASDSTVTYLKQFIKDTLETDN</sequence>
<name>A0AAD0PD71_9LACO</name>
<dbReference type="RefSeq" id="WP_112286495.1">
    <property type="nucleotide sequence ID" value="NZ_CP023565.1"/>
</dbReference>
<accession>A0AAD0PD71</accession>
<reference evidence="1 2" key="1">
    <citation type="submission" date="2017-09" db="EMBL/GenBank/DDBJ databases">
        <title>Predominant Lactobacillus spp. isolated from feces of mice subjected to short-term calorie restriction.</title>
        <authorList>
            <person name="Zhang C."/>
            <person name="Zhao L."/>
            <person name="Pan F."/>
        </authorList>
    </citation>
    <scope>NUCLEOTIDE SEQUENCE [LARGE SCALE GENOMIC DNA]</scope>
    <source>
        <strain evidence="1 2">CR147</strain>
    </source>
</reference>
<evidence type="ECO:0000313" key="2">
    <source>
        <dbReference type="Proteomes" id="UP000250153"/>
    </source>
</evidence>
<dbReference type="InterPro" id="IPR019066">
    <property type="entry name" value="Restrct_endonuc_II_SacI"/>
</dbReference>
<dbReference type="Proteomes" id="UP000250153">
    <property type="component" value="Chromosome"/>
</dbReference>
<dbReference type="GeneID" id="48467607"/>